<keyword evidence="2" id="KW-1185">Reference proteome</keyword>
<dbReference type="SUPFAM" id="SSF52058">
    <property type="entry name" value="L domain-like"/>
    <property type="match status" value="1"/>
</dbReference>
<dbReference type="Gene3D" id="3.80.10.10">
    <property type="entry name" value="Ribonuclease Inhibitor"/>
    <property type="match status" value="2"/>
</dbReference>
<organism evidence="1 2">
    <name type="scientific">Hexamita inflata</name>
    <dbReference type="NCBI Taxonomy" id="28002"/>
    <lineage>
        <taxon>Eukaryota</taxon>
        <taxon>Metamonada</taxon>
        <taxon>Diplomonadida</taxon>
        <taxon>Hexamitidae</taxon>
        <taxon>Hexamitinae</taxon>
        <taxon>Hexamita</taxon>
    </lineage>
</organism>
<reference evidence="1 2" key="1">
    <citation type="submission" date="2024-07" db="EMBL/GenBank/DDBJ databases">
        <authorList>
            <person name="Akdeniz Z."/>
        </authorList>
    </citation>
    <scope>NUCLEOTIDE SEQUENCE [LARGE SCALE GENOMIC DNA]</scope>
</reference>
<dbReference type="Proteomes" id="UP001642409">
    <property type="component" value="Unassembled WGS sequence"/>
</dbReference>
<proteinExistence type="predicted"/>
<evidence type="ECO:0000313" key="1">
    <source>
        <dbReference type="EMBL" id="CAL5993896.1"/>
    </source>
</evidence>
<dbReference type="InterPro" id="IPR032675">
    <property type="entry name" value="LRR_dom_sf"/>
</dbReference>
<dbReference type="EMBL" id="CAXDID020000031">
    <property type="protein sequence ID" value="CAL5993896.1"/>
    <property type="molecule type" value="Genomic_DNA"/>
</dbReference>
<gene>
    <name evidence="1" type="ORF">HINF_LOCUS13284</name>
</gene>
<comment type="caution">
    <text evidence="1">The sequence shown here is derived from an EMBL/GenBank/DDBJ whole genome shotgun (WGS) entry which is preliminary data.</text>
</comment>
<accession>A0ABP1HLF3</accession>
<name>A0ABP1HLF3_9EUKA</name>
<sequence length="494" mass="56607">MIAIPEEFLVLTEQNYIRLENNEQQFNSLIGLEALESVEHIEIQSYTDQFNIQNLECQRDSLISFVLENQFDEQIIQVDVSLFTQHVFSKLRRLTLFAIQIDSYSFLNGLSNLYDIELQNIVSKQDNLPECLGYSKQLHDISINYCDNVYFSNLICLHELNELENISIEGSNIIESLLGIQELKNIKSLNIFEDFLNVDITDIFKANKLKNVSIYVSNITISEATIQNACLSNLKICGNTYGNILNDQANDQPNVYVNTLINLKSLKQLEISNCSLLHQDNIAQLSLLTSLTLCYIKQINMSDIVKLLLLQKLVLKSVANIENVDQMLQFLELKHLEISNCQLLTENLQHISQIKNLQSLTINFHQISLQLFRDLANAQNLKKICIVNENISCLKGLEAIEHLEELKLNYYSIPLTHDLPNNHSLKSPLFNDLYMLSSLITQRKTKVSVQDHTSFLKQQLYSATETASRKQSILNRKISILHALIRNLNILGSE</sequence>
<protein>
    <submittedName>
        <fullName evidence="1">Adenylate_cyclase</fullName>
    </submittedName>
</protein>
<evidence type="ECO:0000313" key="2">
    <source>
        <dbReference type="Proteomes" id="UP001642409"/>
    </source>
</evidence>